<dbReference type="AlphaFoldDB" id="A6EWY4"/>
<dbReference type="Gene3D" id="3.40.640.10">
    <property type="entry name" value="Type I PLP-dependent aspartate aminotransferase-like (Major domain)"/>
    <property type="match status" value="1"/>
</dbReference>
<keyword evidence="5" id="KW-1185">Reference proteome</keyword>
<dbReference type="Gene3D" id="3.90.1150.10">
    <property type="entry name" value="Aspartate Aminotransferase, domain 1"/>
    <property type="match status" value="1"/>
</dbReference>
<dbReference type="InterPro" id="IPR015421">
    <property type="entry name" value="PyrdxlP-dep_Trfase_major"/>
</dbReference>
<dbReference type="InterPro" id="IPR015424">
    <property type="entry name" value="PyrdxlP-dep_Trfase"/>
</dbReference>
<name>A6EWY4_9GAMM</name>
<dbReference type="EMBL" id="ABCP01000003">
    <property type="protein sequence ID" value="EDM48998.1"/>
    <property type="molecule type" value="Genomic_DNA"/>
</dbReference>
<dbReference type="Pfam" id="PF01041">
    <property type="entry name" value="DegT_DnrJ_EryC1"/>
    <property type="match status" value="2"/>
</dbReference>
<organism evidence="4 5">
    <name type="scientific">Marinobacter algicola DG893</name>
    <dbReference type="NCBI Taxonomy" id="443152"/>
    <lineage>
        <taxon>Bacteria</taxon>
        <taxon>Pseudomonadati</taxon>
        <taxon>Pseudomonadota</taxon>
        <taxon>Gammaproteobacteria</taxon>
        <taxon>Pseudomonadales</taxon>
        <taxon>Marinobacteraceae</taxon>
        <taxon>Marinobacter</taxon>
    </lineage>
</organism>
<evidence type="ECO:0000313" key="5">
    <source>
        <dbReference type="Proteomes" id="UP000005856"/>
    </source>
</evidence>
<protein>
    <submittedName>
        <fullName evidence="4">Predicted pyridoxal phosphate-dependent enzyme apparently involved in regulation of cell wall biogenesis</fullName>
    </submittedName>
</protein>
<accession>A6EWY4</accession>
<dbReference type="InterPro" id="IPR015422">
    <property type="entry name" value="PyrdxlP-dep_Trfase_small"/>
</dbReference>
<evidence type="ECO:0000256" key="2">
    <source>
        <dbReference type="ARBA" id="ARBA00037999"/>
    </source>
</evidence>
<dbReference type="SUPFAM" id="SSF53383">
    <property type="entry name" value="PLP-dependent transferases"/>
    <property type="match status" value="1"/>
</dbReference>
<keyword evidence="1 3" id="KW-0663">Pyridoxal phosphate</keyword>
<evidence type="ECO:0000256" key="3">
    <source>
        <dbReference type="RuleBase" id="RU004508"/>
    </source>
</evidence>
<dbReference type="Proteomes" id="UP000005856">
    <property type="component" value="Unassembled WGS sequence"/>
</dbReference>
<dbReference type="STRING" id="443152.MDG893_06174"/>
<comment type="similarity">
    <text evidence="2 3">Belongs to the DegT/DnrJ/EryC1 family.</text>
</comment>
<sequence length="387" mass="42181">MKGKLRPVGSPVPFPRVHERQELPWAALYHTEFMGSGTEALSLAVAIAIRRHSKVPEPEVIIPAYGCPDLVSAIVAQGARPILVDLLPNDPRMNDLGVREAITPSTVAVVGVGFLGIPERLEELSGICREHNLLLIEDSAQCFPPASAFKPDADLVVLSFGRGKPINLMGGGALLIRTDLAGHAEESVGQYPVSLLKVGIKWLVKRLVFNLLMRRWPYYVLERMPFLGIGETRLHRLDTISRLDLPESVLQAGLRDIQLRPLIHQRYDTELAGLEARGWKCLASDRSEIARNDQLPPFPLLRYPVLAPSKDMRDRALAALNSAGIGASAFYGCSLPQIDGVAALVEGTEYPMASDFASCLLTLPTHEGVTPADVALTGRILFSVAEL</sequence>
<dbReference type="eggNOG" id="COG0399">
    <property type="taxonomic scope" value="Bacteria"/>
</dbReference>
<comment type="caution">
    <text evidence="4">The sequence shown here is derived from an EMBL/GenBank/DDBJ whole genome shotgun (WGS) entry which is preliminary data.</text>
</comment>
<dbReference type="PANTHER" id="PTHR30244:SF34">
    <property type="entry name" value="DTDP-4-AMINO-4,6-DIDEOXYGALACTOSE TRANSAMINASE"/>
    <property type="match status" value="1"/>
</dbReference>
<dbReference type="PANTHER" id="PTHR30244">
    <property type="entry name" value="TRANSAMINASE"/>
    <property type="match status" value="1"/>
</dbReference>
<evidence type="ECO:0000313" key="4">
    <source>
        <dbReference type="EMBL" id="EDM48998.1"/>
    </source>
</evidence>
<reference evidence="4 5" key="1">
    <citation type="submission" date="2007-06" db="EMBL/GenBank/DDBJ databases">
        <authorList>
            <person name="Green D."/>
            <person name="Ferriera S."/>
            <person name="Johnson J."/>
            <person name="Kravitz S."/>
            <person name="Beeson K."/>
            <person name="Sutton G."/>
            <person name="Rogers Y.-H."/>
            <person name="Friedman R."/>
            <person name="Frazier M."/>
            <person name="Venter J.C."/>
        </authorList>
    </citation>
    <scope>NUCLEOTIDE SEQUENCE [LARGE SCALE GENOMIC DNA]</scope>
    <source>
        <strain evidence="4 5">DG893</strain>
    </source>
</reference>
<dbReference type="GO" id="GO:0008483">
    <property type="term" value="F:transaminase activity"/>
    <property type="evidence" value="ECO:0007669"/>
    <property type="project" value="TreeGrafter"/>
</dbReference>
<dbReference type="GO" id="GO:0000271">
    <property type="term" value="P:polysaccharide biosynthetic process"/>
    <property type="evidence" value="ECO:0007669"/>
    <property type="project" value="TreeGrafter"/>
</dbReference>
<gene>
    <name evidence="4" type="ORF">MDG893_06174</name>
</gene>
<dbReference type="OrthoDB" id="6379669at2"/>
<dbReference type="GO" id="GO:0030170">
    <property type="term" value="F:pyridoxal phosphate binding"/>
    <property type="evidence" value="ECO:0007669"/>
    <property type="project" value="TreeGrafter"/>
</dbReference>
<dbReference type="RefSeq" id="WP_007152535.1">
    <property type="nucleotide sequence ID" value="NZ_ABCP01000003.1"/>
</dbReference>
<dbReference type="InterPro" id="IPR000653">
    <property type="entry name" value="DegT/StrS_aminotransferase"/>
</dbReference>
<proteinExistence type="inferred from homology"/>
<evidence type="ECO:0000256" key="1">
    <source>
        <dbReference type="ARBA" id="ARBA00022898"/>
    </source>
</evidence>